<evidence type="ECO:0000313" key="3">
    <source>
        <dbReference type="Proteomes" id="UP000031327"/>
    </source>
</evidence>
<comment type="caution">
    <text evidence="2">The sequence shown here is derived from an EMBL/GenBank/DDBJ whole genome shotgun (WGS) entry which is preliminary data.</text>
</comment>
<dbReference type="InterPro" id="IPR008136">
    <property type="entry name" value="CinA_C"/>
</dbReference>
<protein>
    <submittedName>
        <fullName evidence="2">Damage-inducible protein CinA</fullName>
    </submittedName>
</protein>
<gene>
    <name evidence="2" type="ORF">JF50_04750</name>
</gene>
<name>A0A0C1QBQ3_9GAMM</name>
<dbReference type="RefSeq" id="WP_039608347.1">
    <property type="nucleotide sequence ID" value="NZ_JWIC01000004.1"/>
</dbReference>
<evidence type="ECO:0000313" key="2">
    <source>
        <dbReference type="EMBL" id="KID58051.1"/>
    </source>
</evidence>
<dbReference type="InterPro" id="IPR036653">
    <property type="entry name" value="CinA-like_C"/>
</dbReference>
<sequence>MEIHTKIAALAAQLGAILTNKSFVITTAESCTGGGISYALTDTPGSSAYIDRCFVTYSNEAKRELLGVSEQTLAQYGAVSEQTVIEMAAGARAAGKADIAISVSGIAGPSGGSKEKPVGTVWFAIDIQGDTQTFMQVFPGGRAEVRLQAIEFILEKIISLINQ</sequence>
<accession>A0A0C1QBQ3</accession>
<dbReference type="OrthoDB" id="9801454at2"/>
<dbReference type="NCBIfam" id="TIGR00199">
    <property type="entry name" value="PncC_domain"/>
    <property type="match status" value="1"/>
</dbReference>
<evidence type="ECO:0000259" key="1">
    <source>
        <dbReference type="Pfam" id="PF02464"/>
    </source>
</evidence>
<reference evidence="2 3" key="1">
    <citation type="submission" date="2014-12" db="EMBL/GenBank/DDBJ databases">
        <title>Draft Genome Sequence of Pseudoalteromonas luteoviolacea HI1.</title>
        <authorList>
            <person name="Asahina A.Y."/>
            <person name="Hadfield M.G."/>
        </authorList>
    </citation>
    <scope>NUCLEOTIDE SEQUENCE [LARGE SCALE GENOMIC DNA]</scope>
    <source>
        <strain evidence="2 3">HI1</strain>
    </source>
</reference>
<organism evidence="2 3">
    <name type="scientific">Pseudoalteromonas luteoviolacea</name>
    <dbReference type="NCBI Taxonomy" id="43657"/>
    <lineage>
        <taxon>Bacteria</taxon>
        <taxon>Pseudomonadati</taxon>
        <taxon>Pseudomonadota</taxon>
        <taxon>Gammaproteobacteria</taxon>
        <taxon>Alteromonadales</taxon>
        <taxon>Pseudoalteromonadaceae</taxon>
        <taxon>Pseudoalteromonas</taxon>
    </lineage>
</organism>
<dbReference type="EMBL" id="JWIC01000004">
    <property type="protein sequence ID" value="KID58051.1"/>
    <property type="molecule type" value="Genomic_DNA"/>
</dbReference>
<feature type="domain" description="CinA C-terminal" evidence="1">
    <location>
        <begin position="9"/>
        <end position="159"/>
    </location>
</feature>
<dbReference type="Proteomes" id="UP000031327">
    <property type="component" value="Unassembled WGS sequence"/>
</dbReference>
<dbReference type="Gene3D" id="3.90.950.20">
    <property type="entry name" value="CinA-like"/>
    <property type="match status" value="1"/>
</dbReference>
<dbReference type="AlphaFoldDB" id="A0A0C1QBQ3"/>
<dbReference type="Pfam" id="PF02464">
    <property type="entry name" value="CinA"/>
    <property type="match status" value="1"/>
</dbReference>
<proteinExistence type="predicted"/>
<dbReference type="SUPFAM" id="SSF142433">
    <property type="entry name" value="CinA-like"/>
    <property type="match status" value="1"/>
</dbReference>